<proteinExistence type="predicted"/>
<protein>
    <submittedName>
        <fullName evidence="2">Putative spore protein YtfJ</fullName>
    </submittedName>
</protein>
<feature type="transmembrane region" description="Helical" evidence="1">
    <location>
        <begin position="81"/>
        <end position="102"/>
    </location>
</feature>
<organism evidence="2 3">
    <name type="scientific">Conyzicola lurida</name>
    <dbReference type="NCBI Taxonomy" id="1172621"/>
    <lineage>
        <taxon>Bacteria</taxon>
        <taxon>Bacillati</taxon>
        <taxon>Actinomycetota</taxon>
        <taxon>Actinomycetes</taxon>
        <taxon>Micrococcales</taxon>
        <taxon>Microbacteriaceae</taxon>
        <taxon>Conyzicola</taxon>
    </lineage>
</organism>
<evidence type="ECO:0000313" key="2">
    <source>
        <dbReference type="EMBL" id="MBB5843743.1"/>
    </source>
</evidence>
<keyword evidence="1" id="KW-0812">Transmembrane</keyword>
<dbReference type="EMBL" id="JACHMJ010000001">
    <property type="protein sequence ID" value="MBB5843743.1"/>
    <property type="molecule type" value="Genomic_DNA"/>
</dbReference>
<comment type="caution">
    <text evidence="2">The sequence shown here is derived from an EMBL/GenBank/DDBJ whole genome shotgun (WGS) entry which is preliminary data.</text>
</comment>
<sequence>MANIVQNLAQQVTSVGARASYGDPVSIDGVEIVPVSLVWFGFGGGSDNVENGGGGGGGASIPIGAYVRGPAGATFKPNPTAVLAVLTPIAWAASWAIAAVALGTNRRRRH</sequence>
<dbReference type="AlphaFoldDB" id="A0A841AQ71"/>
<keyword evidence="1" id="KW-0472">Membrane</keyword>
<reference evidence="2 3" key="1">
    <citation type="submission" date="2020-08" db="EMBL/GenBank/DDBJ databases">
        <title>Sequencing the genomes of 1000 actinobacteria strains.</title>
        <authorList>
            <person name="Klenk H.-P."/>
        </authorList>
    </citation>
    <scope>NUCLEOTIDE SEQUENCE [LARGE SCALE GENOMIC DNA]</scope>
    <source>
        <strain evidence="2 3">DSM 105784</strain>
    </source>
</reference>
<name>A0A841AQ71_9MICO</name>
<gene>
    <name evidence="2" type="ORF">HD599_002066</name>
</gene>
<dbReference type="Proteomes" id="UP000536685">
    <property type="component" value="Unassembled WGS sequence"/>
</dbReference>
<accession>A0A841AQ71</accession>
<dbReference type="RefSeq" id="WP_184237014.1">
    <property type="nucleotide sequence ID" value="NZ_JACHMJ010000001.1"/>
</dbReference>
<evidence type="ECO:0000256" key="1">
    <source>
        <dbReference type="SAM" id="Phobius"/>
    </source>
</evidence>
<evidence type="ECO:0000313" key="3">
    <source>
        <dbReference type="Proteomes" id="UP000536685"/>
    </source>
</evidence>
<keyword evidence="3" id="KW-1185">Reference proteome</keyword>
<keyword evidence="1" id="KW-1133">Transmembrane helix</keyword>